<evidence type="ECO:0000313" key="1">
    <source>
        <dbReference type="EMBL" id="QDU69470.1"/>
    </source>
</evidence>
<keyword evidence="1" id="KW-0489">Methyltransferase</keyword>
<evidence type="ECO:0000313" key="2">
    <source>
        <dbReference type="Proteomes" id="UP000316921"/>
    </source>
</evidence>
<dbReference type="CDD" id="cd02440">
    <property type="entry name" value="AdoMet_MTases"/>
    <property type="match status" value="1"/>
</dbReference>
<dbReference type="KEGG" id="pbap:Pla133_45900"/>
<dbReference type="GO" id="GO:0032259">
    <property type="term" value="P:methylation"/>
    <property type="evidence" value="ECO:0007669"/>
    <property type="project" value="UniProtKB-KW"/>
</dbReference>
<dbReference type="AlphaFoldDB" id="A0A518BR93"/>
<dbReference type="SUPFAM" id="SSF53335">
    <property type="entry name" value="S-adenosyl-L-methionine-dependent methyltransferases"/>
    <property type="match status" value="1"/>
</dbReference>
<dbReference type="RefSeq" id="WP_419191849.1">
    <property type="nucleotide sequence ID" value="NZ_CP036287.1"/>
</dbReference>
<accession>A0A518BR93</accession>
<dbReference type="Gene3D" id="3.40.50.150">
    <property type="entry name" value="Vaccinia Virus protein VP39"/>
    <property type="match status" value="1"/>
</dbReference>
<dbReference type="GO" id="GO:0008825">
    <property type="term" value="F:cyclopropane-fatty-acyl-phospholipid synthase activity"/>
    <property type="evidence" value="ECO:0007669"/>
    <property type="project" value="UniProtKB-EC"/>
</dbReference>
<proteinExistence type="predicted"/>
<protein>
    <submittedName>
        <fullName evidence="1">Cyclopropane-fatty-acyl-phospholipid synthase</fullName>
        <ecNumber evidence="1">2.1.1.79</ecNumber>
    </submittedName>
</protein>
<sequence>MSLVLDLVDKGVVPDPLVRFGIRRLLQERLRDERQPSTAAQARAVQGFVEQLKASPVAIHTDAANEQHYELPAAFFEAVLGPRLKYSSCFYETGRESLAQAEEAMLALTCQRADLLDGQDVLELGCGWGSLTLWMAEHYPASQITAVSNSASQREFILARAAERGLANVEVVTANMVEFDIDLKFDRVVSVEMFEHMRNYEVLLERISGWLRADGRLFVHIFCHRDLAYPFETEGADNWMGRHFFTGGVMPSSDLLLNFQKDLTLEERWRVDGRHYAQTSEDWLRNQDAARDELMPLFEATYGPAQARTWFSRWRVFFLSCAELFGYRDGSEWWVAHYRFRKP</sequence>
<keyword evidence="2" id="KW-1185">Reference proteome</keyword>
<name>A0A518BR93_9BACT</name>
<keyword evidence="1" id="KW-0808">Transferase</keyword>
<dbReference type="EC" id="2.1.1.79" evidence="1"/>
<dbReference type="EMBL" id="CP036287">
    <property type="protein sequence ID" value="QDU69470.1"/>
    <property type="molecule type" value="Genomic_DNA"/>
</dbReference>
<dbReference type="Proteomes" id="UP000316921">
    <property type="component" value="Chromosome"/>
</dbReference>
<dbReference type="PANTHER" id="PTHR43832">
    <property type="match status" value="1"/>
</dbReference>
<reference evidence="1 2" key="1">
    <citation type="submission" date="2019-02" db="EMBL/GenBank/DDBJ databases">
        <title>Deep-cultivation of Planctomycetes and their phenomic and genomic characterization uncovers novel biology.</title>
        <authorList>
            <person name="Wiegand S."/>
            <person name="Jogler M."/>
            <person name="Boedeker C."/>
            <person name="Pinto D."/>
            <person name="Vollmers J."/>
            <person name="Rivas-Marin E."/>
            <person name="Kohn T."/>
            <person name="Peeters S.H."/>
            <person name="Heuer A."/>
            <person name="Rast P."/>
            <person name="Oberbeckmann S."/>
            <person name="Bunk B."/>
            <person name="Jeske O."/>
            <person name="Meyerdierks A."/>
            <person name="Storesund J.E."/>
            <person name="Kallscheuer N."/>
            <person name="Luecker S."/>
            <person name="Lage O.M."/>
            <person name="Pohl T."/>
            <person name="Merkel B.J."/>
            <person name="Hornburger P."/>
            <person name="Mueller R.-W."/>
            <person name="Bruemmer F."/>
            <person name="Labrenz M."/>
            <person name="Spormann A.M."/>
            <person name="Op den Camp H."/>
            <person name="Overmann J."/>
            <person name="Amann R."/>
            <person name="Jetten M.S.M."/>
            <person name="Mascher T."/>
            <person name="Medema M.H."/>
            <person name="Devos D.P."/>
            <person name="Kaster A.-K."/>
            <person name="Ovreas L."/>
            <person name="Rohde M."/>
            <person name="Galperin M.Y."/>
            <person name="Jogler C."/>
        </authorList>
    </citation>
    <scope>NUCLEOTIDE SEQUENCE [LARGE SCALE GENOMIC DNA]</scope>
    <source>
        <strain evidence="1 2">Pla133</strain>
    </source>
</reference>
<organism evidence="1 2">
    <name type="scientific">Engelhardtia mirabilis</name>
    <dbReference type="NCBI Taxonomy" id="2528011"/>
    <lineage>
        <taxon>Bacteria</taxon>
        <taxon>Pseudomonadati</taxon>
        <taxon>Planctomycetota</taxon>
        <taxon>Planctomycetia</taxon>
        <taxon>Planctomycetia incertae sedis</taxon>
        <taxon>Engelhardtia</taxon>
    </lineage>
</organism>
<dbReference type="PANTHER" id="PTHR43832:SF1">
    <property type="entry name" value="S-ADENOSYL-L-METHIONINE-DEPENDENT METHYLTRANSFERASES SUPERFAMILY PROTEIN"/>
    <property type="match status" value="1"/>
</dbReference>
<dbReference type="Pfam" id="PF02353">
    <property type="entry name" value="CMAS"/>
    <property type="match status" value="1"/>
</dbReference>
<dbReference type="FunFam" id="3.40.50.150:FF:000554">
    <property type="entry name" value="Cation-transporting ATPase"/>
    <property type="match status" value="1"/>
</dbReference>
<gene>
    <name evidence="1" type="primary">cfa_2</name>
    <name evidence="1" type="ORF">Pla133_45900</name>
</gene>
<dbReference type="InterPro" id="IPR029063">
    <property type="entry name" value="SAM-dependent_MTases_sf"/>
</dbReference>